<reference evidence="6 7" key="1">
    <citation type="journal article" date="2019" name="Syst. Appl. Microbiol.">
        <title>Polyphasic characterization of two novel Lactobacillus spp. isolated from blown salami packages: Description of Lactobacillus halodurans sp. nov. and Lactobacillus salsicarnum sp. nov.</title>
        <authorList>
            <person name="Schuster J.A."/>
            <person name="Klingl A."/>
            <person name="Vogel R.F."/>
            <person name="Ehrmann M.A."/>
        </authorList>
    </citation>
    <scope>NUCLEOTIDE SEQUENCE [LARGE SCALE GENOMIC DNA]</scope>
    <source>
        <strain evidence="6 7">TMW 1.2098</strain>
    </source>
</reference>
<dbReference type="CDD" id="cd05466">
    <property type="entry name" value="PBP2_LTTR_substrate"/>
    <property type="match status" value="1"/>
</dbReference>
<dbReference type="InterPro" id="IPR036390">
    <property type="entry name" value="WH_DNA-bd_sf"/>
</dbReference>
<accession>A0ABW9P3X7</accession>
<evidence type="ECO:0000259" key="5">
    <source>
        <dbReference type="PROSITE" id="PS50931"/>
    </source>
</evidence>
<keyword evidence="3" id="KW-0238">DNA-binding</keyword>
<dbReference type="InterPro" id="IPR005119">
    <property type="entry name" value="LysR_subst-bd"/>
</dbReference>
<dbReference type="PANTHER" id="PTHR30419:SF25">
    <property type="entry name" value="HTH-TYPE TRANSCRIPTIONAL REGULATOR YTLI"/>
    <property type="match status" value="1"/>
</dbReference>
<evidence type="ECO:0000256" key="4">
    <source>
        <dbReference type="ARBA" id="ARBA00023163"/>
    </source>
</evidence>
<dbReference type="SUPFAM" id="SSF53850">
    <property type="entry name" value="Periplasmic binding protein-like II"/>
    <property type="match status" value="1"/>
</dbReference>
<dbReference type="Gene3D" id="1.10.10.10">
    <property type="entry name" value="Winged helix-like DNA-binding domain superfamily/Winged helix DNA-binding domain"/>
    <property type="match status" value="1"/>
</dbReference>
<dbReference type="PROSITE" id="PS50931">
    <property type="entry name" value="HTH_LYSR"/>
    <property type="match status" value="1"/>
</dbReference>
<organism evidence="6 7">
    <name type="scientific">Companilactobacillus mishanensis</name>
    <dbReference type="NCBI Taxonomy" id="2486008"/>
    <lineage>
        <taxon>Bacteria</taxon>
        <taxon>Bacillati</taxon>
        <taxon>Bacillota</taxon>
        <taxon>Bacilli</taxon>
        <taxon>Lactobacillales</taxon>
        <taxon>Lactobacillaceae</taxon>
        <taxon>Companilactobacillus</taxon>
    </lineage>
</organism>
<dbReference type="Pfam" id="PF03466">
    <property type="entry name" value="LysR_substrate"/>
    <property type="match status" value="1"/>
</dbReference>
<keyword evidence="7" id="KW-1185">Reference proteome</keyword>
<evidence type="ECO:0000256" key="1">
    <source>
        <dbReference type="ARBA" id="ARBA00009437"/>
    </source>
</evidence>
<dbReference type="Pfam" id="PF00126">
    <property type="entry name" value="HTH_1"/>
    <property type="match status" value="1"/>
</dbReference>
<evidence type="ECO:0000313" key="7">
    <source>
        <dbReference type="Proteomes" id="UP000436655"/>
    </source>
</evidence>
<evidence type="ECO:0000256" key="3">
    <source>
        <dbReference type="ARBA" id="ARBA00023125"/>
    </source>
</evidence>
<keyword evidence="2" id="KW-0805">Transcription regulation</keyword>
<comment type="similarity">
    <text evidence="1">Belongs to the LysR transcriptional regulatory family.</text>
</comment>
<dbReference type="PANTHER" id="PTHR30419">
    <property type="entry name" value="HTH-TYPE TRANSCRIPTIONAL REGULATOR YBHD"/>
    <property type="match status" value="1"/>
</dbReference>
<feature type="domain" description="HTH lysR-type" evidence="5">
    <location>
        <begin position="32"/>
        <end position="76"/>
    </location>
</feature>
<protein>
    <submittedName>
        <fullName evidence="6">LysR family transcriptional regulator</fullName>
    </submittedName>
</protein>
<gene>
    <name evidence="6" type="ORF">FHL03_00230</name>
</gene>
<dbReference type="EMBL" id="VDFN01000001">
    <property type="protein sequence ID" value="MQS43904.1"/>
    <property type="molecule type" value="Genomic_DNA"/>
</dbReference>
<evidence type="ECO:0000313" key="6">
    <source>
        <dbReference type="EMBL" id="MQS43904.1"/>
    </source>
</evidence>
<name>A0ABW9P3X7_9LACO</name>
<evidence type="ECO:0000256" key="2">
    <source>
        <dbReference type="ARBA" id="ARBA00023015"/>
    </source>
</evidence>
<keyword evidence="4" id="KW-0804">Transcription</keyword>
<dbReference type="InterPro" id="IPR036388">
    <property type="entry name" value="WH-like_DNA-bd_sf"/>
</dbReference>
<comment type="caution">
    <text evidence="6">The sequence shown here is derived from an EMBL/GenBank/DDBJ whole genome shotgun (WGS) entry which is preliminary data.</text>
</comment>
<proteinExistence type="inferred from homology"/>
<sequence>MIIKILLTVMKKMEVQLLINYKIKDILSGIKKSGSITETAQSLYISQPYVSKIIKEAEDELDIALLDRGSKHIQLSYAGQIYLEGLNSIDTQFSKLDTKMREIAQSQAGQISIGISESLGEEILPMIVPEFIKQYPNYQLNITELPSKQIEKAVIENQIDVYIGFNPPMNNQFVYRKMSENQLSLYTPQIDTSFPEEITDASQLLILNQQNFISISEEMVFGEIIKNFLSVNKLEPRHIIEVKNINTAISLANKGVGYAILPPQPNSKSAIPISKSLLKTDLIMAHRAIKNNTPEMIAFLKISQQEFHIDPDKQTIQGNTKRS</sequence>
<dbReference type="Gene3D" id="3.40.190.290">
    <property type="match status" value="1"/>
</dbReference>
<dbReference type="SUPFAM" id="SSF46785">
    <property type="entry name" value="Winged helix' DNA-binding domain"/>
    <property type="match status" value="1"/>
</dbReference>
<dbReference type="Proteomes" id="UP000436655">
    <property type="component" value="Unassembled WGS sequence"/>
</dbReference>
<dbReference type="InterPro" id="IPR000847">
    <property type="entry name" value="LysR_HTH_N"/>
</dbReference>
<dbReference type="InterPro" id="IPR050950">
    <property type="entry name" value="HTH-type_LysR_regulators"/>
</dbReference>